<evidence type="ECO:0000256" key="6">
    <source>
        <dbReference type="ARBA" id="ARBA00023136"/>
    </source>
</evidence>
<proteinExistence type="predicted"/>
<dbReference type="InterPro" id="IPR002751">
    <property type="entry name" value="CbiM/NikMN"/>
</dbReference>
<feature type="transmembrane region" description="Helical" evidence="7">
    <location>
        <begin position="15"/>
        <end position="41"/>
    </location>
</feature>
<evidence type="ECO:0000313" key="8">
    <source>
        <dbReference type="EMBL" id="BBO89645.1"/>
    </source>
</evidence>
<evidence type="ECO:0000313" key="9">
    <source>
        <dbReference type="Proteomes" id="UP000422108"/>
    </source>
</evidence>
<evidence type="ECO:0000256" key="4">
    <source>
        <dbReference type="ARBA" id="ARBA00022692"/>
    </source>
</evidence>
<dbReference type="EMBL" id="AP021879">
    <property type="protein sequence ID" value="BBO89645.1"/>
    <property type="molecule type" value="Genomic_DNA"/>
</dbReference>
<keyword evidence="2" id="KW-0813">Transport</keyword>
<dbReference type="RefSeq" id="WP_155310809.1">
    <property type="nucleotide sequence ID" value="NZ_AP021879.1"/>
</dbReference>
<evidence type="ECO:0000256" key="3">
    <source>
        <dbReference type="ARBA" id="ARBA00022475"/>
    </source>
</evidence>
<dbReference type="GO" id="GO:0005886">
    <property type="term" value="C:plasma membrane"/>
    <property type="evidence" value="ECO:0007669"/>
    <property type="project" value="UniProtKB-SubCell"/>
</dbReference>
<sequence length="47" mass="5067">MAVQLSSLGESFFEVAVLVVTAHLPVMIIEGIITAFCVGFFKKVKPV</sequence>
<keyword evidence="5 7" id="KW-1133">Transmembrane helix</keyword>
<dbReference type="AlphaFoldDB" id="A0A5K8AAL5"/>
<reference evidence="8 9" key="1">
    <citation type="submission" date="2019-11" db="EMBL/GenBank/DDBJ databases">
        <title>Comparative genomics of hydrocarbon-degrading Desulfosarcina strains.</title>
        <authorList>
            <person name="Watanabe M."/>
            <person name="Kojima H."/>
            <person name="Fukui M."/>
        </authorList>
    </citation>
    <scope>NUCLEOTIDE SEQUENCE [LARGE SCALE GENOMIC DNA]</scope>
    <source>
        <strain evidence="9">oXyS1</strain>
    </source>
</reference>
<evidence type="ECO:0000256" key="1">
    <source>
        <dbReference type="ARBA" id="ARBA00004651"/>
    </source>
</evidence>
<comment type="subcellular location">
    <subcellularLocation>
        <location evidence="1">Cell membrane</location>
        <topology evidence="1">Multi-pass membrane protein</topology>
    </subcellularLocation>
</comment>
<keyword evidence="3" id="KW-1003">Cell membrane</keyword>
<protein>
    <submittedName>
        <fullName evidence="8">Uncharacterized protein</fullName>
    </submittedName>
</protein>
<dbReference type="GO" id="GO:0000041">
    <property type="term" value="P:transition metal ion transport"/>
    <property type="evidence" value="ECO:0007669"/>
    <property type="project" value="InterPro"/>
</dbReference>
<keyword evidence="6 7" id="KW-0472">Membrane</keyword>
<gene>
    <name evidence="8" type="ORF">DSCOOX_28250</name>
</gene>
<evidence type="ECO:0000256" key="7">
    <source>
        <dbReference type="SAM" id="Phobius"/>
    </source>
</evidence>
<evidence type="ECO:0000256" key="5">
    <source>
        <dbReference type="ARBA" id="ARBA00022989"/>
    </source>
</evidence>
<keyword evidence="9" id="KW-1185">Reference proteome</keyword>
<organism evidence="8 9">
    <name type="scientific">Desulfosarcina ovata subsp. ovata</name>
    <dbReference type="NCBI Taxonomy" id="2752305"/>
    <lineage>
        <taxon>Bacteria</taxon>
        <taxon>Pseudomonadati</taxon>
        <taxon>Thermodesulfobacteriota</taxon>
        <taxon>Desulfobacteria</taxon>
        <taxon>Desulfobacterales</taxon>
        <taxon>Desulfosarcinaceae</taxon>
        <taxon>Desulfosarcina</taxon>
    </lineage>
</organism>
<accession>A0A5K8AAL5</accession>
<dbReference type="Proteomes" id="UP000422108">
    <property type="component" value="Chromosome"/>
</dbReference>
<keyword evidence="4 7" id="KW-0812">Transmembrane</keyword>
<evidence type="ECO:0000256" key="2">
    <source>
        <dbReference type="ARBA" id="ARBA00022448"/>
    </source>
</evidence>
<dbReference type="Pfam" id="PF01891">
    <property type="entry name" value="CbiM"/>
    <property type="match status" value="1"/>
</dbReference>
<name>A0A5K8AAL5_9BACT</name>